<feature type="transmembrane region" description="Helical" evidence="4">
    <location>
        <begin position="7"/>
        <end position="26"/>
    </location>
</feature>
<evidence type="ECO:0000259" key="6">
    <source>
        <dbReference type="Pfam" id="PF25990"/>
    </source>
</evidence>
<dbReference type="Gene3D" id="1.10.287.470">
    <property type="entry name" value="Helix hairpin bin"/>
    <property type="match status" value="1"/>
</dbReference>
<evidence type="ECO:0000259" key="5">
    <source>
        <dbReference type="Pfam" id="PF25881"/>
    </source>
</evidence>
<organism evidence="7">
    <name type="scientific">Desulfobacca acetoxidans</name>
    <dbReference type="NCBI Taxonomy" id="60893"/>
    <lineage>
        <taxon>Bacteria</taxon>
        <taxon>Pseudomonadati</taxon>
        <taxon>Thermodesulfobacteriota</taxon>
        <taxon>Desulfobaccia</taxon>
        <taxon>Desulfobaccales</taxon>
        <taxon>Desulfobaccaceae</taxon>
        <taxon>Desulfobacca</taxon>
    </lineage>
</organism>
<dbReference type="Gene3D" id="2.40.50.100">
    <property type="match status" value="1"/>
</dbReference>
<gene>
    <name evidence="7" type="ORF">ENV62_04120</name>
</gene>
<dbReference type="InterPro" id="IPR058636">
    <property type="entry name" value="Beta-barrel_YknX"/>
</dbReference>
<proteinExistence type="predicted"/>
<accession>A0A7C3WIW1</accession>
<dbReference type="SUPFAM" id="SSF111369">
    <property type="entry name" value="HlyD-like secretion proteins"/>
    <property type="match status" value="3"/>
</dbReference>
<reference evidence="7" key="1">
    <citation type="journal article" date="2020" name="mSystems">
        <title>Genome- and Community-Level Interaction Insights into Carbon Utilization and Element Cycling Functions of Hydrothermarchaeota in Hydrothermal Sediment.</title>
        <authorList>
            <person name="Zhou Z."/>
            <person name="Liu Y."/>
            <person name="Xu W."/>
            <person name="Pan J."/>
            <person name="Luo Z.H."/>
            <person name="Li M."/>
        </authorList>
    </citation>
    <scope>NUCLEOTIDE SEQUENCE [LARGE SCALE GENOMIC DNA]</scope>
    <source>
        <strain evidence="7">SpSt-776</strain>
    </source>
</reference>
<evidence type="ECO:0000313" key="7">
    <source>
        <dbReference type="EMBL" id="HGB14411.1"/>
    </source>
</evidence>
<feature type="coiled-coil region" evidence="3">
    <location>
        <begin position="79"/>
        <end position="203"/>
    </location>
</feature>
<evidence type="ECO:0000256" key="2">
    <source>
        <dbReference type="ARBA" id="ARBA00023054"/>
    </source>
</evidence>
<sequence length="331" mass="36868">MRRPFSLLLILAGALGLVGLGCWLIWQKNTAPQTYLRLQGHIEATETNLGFKVPGKISAIYFQEGQLVRAGQVVAELESEDLRQEVAMAAARLEAAKANMTRLLAGYRPQEVREAQAAMAKARADFEDKEKDFWRMQNLFQRGVVSGSTRDRAEAAYLQAKEALRQAQEKYDLMKSGYRQEDIDQGRAELAQAQAALELARTRLSYATICSPVNGVVLSRPVEPGHVAAVGAAVLVLGDLDNAYFEGWIPETELARVTYGQKTSITTDTYPGKQYSGWVSFISSQAEFTPKTVETYKERVTLVYRTKIQVENPNHELKPGMPAEAVIYFLK</sequence>
<evidence type="ECO:0000256" key="4">
    <source>
        <dbReference type="SAM" id="Phobius"/>
    </source>
</evidence>
<name>A0A7C3WIW1_9BACT</name>
<feature type="domain" description="YbhG-like alpha-helical hairpin" evidence="5">
    <location>
        <begin position="80"/>
        <end position="204"/>
    </location>
</feature>
<feature type="domain" description="YknX-like beta-barrel" evidence="6">
    <location>
        <begin position="246"/>
        <end position="322"/>
    </location>
</feature>
<dbReference type="PROSITE" id="PS51257">
    <property type="entry name" value="PROKAR_LIPOPROTEIN"/>
    <property type="match status" value="1"/>
</dbReference>
<dbReference type="PANTHER" id="PTHR32347:SF29">
    <property type="entry name" value="UPF0194 MEMBRANE PROTEIN YBHG"/>
    <property type="match status" value="1"/>
</dbReference>
<keyword evidence="2 3" id="KW-0175">Coiled coil</keyword>
<evidence type="ECO:0000256" key="1">
    <source>
        <dbReference type="ARBA" id="ARBA00004196"/>
    </source>
</evidence>
<dbReference type="InterPro" id="IPR050465">
    <property type="entry name" value="UPF0194_transport"/>
</dbReference>
<dbReference type="Pfam" id="PF25881">
    <property type="entry name" value="HH_YBHG"/>
    <property type="match status" value="1"/>
</dbReference>
<dbReference type="Pfam" id="PF25990">
    <property type="entry name" value="Beta-barrel_YknX"/>
    <property type="match status" value="1"/>
</dbReference>
<protein>
    <submittedName>
        <fullName evidence="7">HlyD family efflux transporter periplasmic adaptor subunit</fullName>
    </submittedName>
</protein>
<keyword evidence="4" id="KW-1133">Transmembrane helix</keyword>
<dbReference type="EMBL" id="DTHB01000029">
    <property type="protein sequence ID" value="HGB14411.1"/>
    <property type="molecule type" value="Genomic_DNA"/>
</dbReference>
<dbReference type="InterPro" id="IPR059052">
    <property type="entry name" value="HH_YbhG-like"/>
</dbReference>
<keyword evidence="4" id="KW-0812">Transmembrane</keyword>
<dbReference type="Gene3D" id="2.40.30.170">
    <property type="match status" value="1"/>
</dbReference>
<dbReference type="GO" id="GO:0042597">
    <property type="term" value="C:periplasmic space"/>
    <property type="evidence" value="ECO:0007669"/>
    <property type="project" value="UniProtKB-SubCell"/>
</dbReference>
<evidence type="ECO:0000256" key="3">
    <source>
        <dbReference type="SAM" id="Coils"/>
    </source>
</evidence>
<dbReference type="AlphaFoldDB" id="A0A7C3WIW1"/>
<comment type="caution">
    <text evidence="7">The sequence shown here is derived from an EMBL/GenBank/DDBJ whole genome shotgun (WGS) entry which is preliminary data.</text>
</comment>
<comment type="subcellular location">
    <subcellularLocation>
        <location evidence="1">Cell envelope</location>
    </subcellularLocation>
</comment>
<keyword evidence="4" id="KW-0472">Membrane</keyword>
<dbReference type="PANTHER" id="PTHR32347">
    <property type="entry name" value="EFFLUX SYSTEM COMPONENT YKNX-RELATED"/>
    <property type="match status" value="1"/>
</dbReference>